<feature type="transmembrane region" description="Helical" evidence="1">
    <location>
        <begin position="192"/>
        <end position="209"/>
    </location>
</feature>
<feature type="transmembrane region" description="Helical" evidence="1">
    <location>
        <begin position="166"/>
        <end position="185"/>
    </location>
</feature>
<proteinExistence type="predicted"/>
<reference evidence="2 3" key="1">
    <citation type="submission" date="2018-05" db="EMBL/GenBank/DDBJ databases">
        <title>Oceanovita maritima gen. nov., sp. nov., a marine bacterium in the family Rhodobacteraceae isolated from surface seawater of Lundu port Xiamen, China.</title>
        <authorList>
            <person name="Hetharua B.H."/>
            <person name="Min D."/>
            <person name="Liao H."/>
            <person name="Tian Y."/>
        </authorList>
    </citation>
    <scope>NUCLEOTIDE SEQUENCE [LARGE SCALE GENOMIC DNA]</scope>
    <source>
        <strain evidence="2 3">FSX-11</strain>
    </source>
</reference>
<evidence type="ECO:0000313" key="2">
    <source>
        <dbReference type="EMBL" id="PYC48754.1"/>
    </source>
</evidence>
<dbReference type="RefSeq" id="WP_110794335.1">
    <property type="nucleotide sequence ID" value="NZ_KZ826481.1"/>
</dbReference>
<keyword evidence="1" id="KW-0472">Membrane</keyword>
<dbReference type="AlphaFoldDB" id="A0A2V4N1W9"/>
<keyword evidence="1" id="KW-1133">Transmembrane helix</keyword>
<keyword evidence="1" id="KW-0812">Transmembrane</keyword>
<comment type="caution">
    <text evidence="2">The sequence shown here is derived from an EMBL/GenBank/DDBJ whole genome shotgun (WGS) entry which is preliminary data.</text>
</comment>
<dbReference type="EMBL" id="QFVT01000002">
    <property type="protein sequence ID" value="PYC48754.1"/>
    <property type="molecule type" value="Genomic_DNA"/>
</dbReference>
<dbReference type="OrthoDB" id="5189031at2"/>
<feature type="transmembrane region" description="Helical" evidence="1">
    <location>
        <begin position="137"/>
        <end position="160"/>
    </location>
</feature>
<name>A0A2V4N1W9_9RHOB</name>
<protein>
    <recommendedName>
        <fullName evidence="4">TspO/MBR family protein</fullName>
    </recommendedName>
</protein>
<dbReference type="PANTHER" id="PTHR33802">
    <property type="entry name" value="SI:CH211-161H7.5-RELATED"/>
    <property type="match status" value="1"/>
</dbReference>
<dbReference type="Proteomes" id="UP000248012">
    <property type="component" value="Unassembled WGS sequence"/>
</dbReference>
<feature type="transmembrane region" description="Helical" evidence="1">
    <location>
        <begin position="215"/>
        <end position="234"/>
    </location>
</feature>
<keyword evidence="3" id="KW-1185">Reference proteome</keyword>
<evidence type="ECO:0000256" key="1">
    <source>
        <dbReference type="SAM" id="Phobius"/>
    </source>
</evidence>
<organism evidence="2 3">
    <name type="scientific">Litorivita pollutaquae</name>
    <dbReference type="NCBI Taxonomy" id="2200892"/>
    <lineage>
        <taxon>Bacteria</taxon>
        <taxon>Pseudomonadati</taxon>
        <taxon>Pseudomonadota</taxon>
        <taxon>Alphaproteobacteria</taxon>
        <taxon>Rhodobacterales</taxon>
        <taxon>Paracoccaceae</taxon>
        <taxon>Litorivita</taxon>
    </lineage>
</organism>
<gene>
    <name evidence="2" type="ORF">DI396_01205</name>
</gene>
<sequence length="252" mass="26312">MAKRYWKSVLLLLVSISFALSPLLSGGFNGFAPDQFPIAQIDPPAQPAGYAFAIWGLIYLWLLVSAGYGVLRRAPDRHWNRMRGGLIVSLAIGAAWIPVAQISPLASTVMIWLMTGAAILALLRAPAELPWLGSIPVGLYAGWLTVAANVALALVLAGYGVIDPQVAALICLTLAMIIALAVLTLRPISRGYAAAVIWALIGVCAANIGNGDEDGNIAVLALCALAIGLISARLSMAPKPPSNGAAWAARRG</sequence>
<evidence type="ECO:0008006" key="4">
    <source>
        <dbReference type="Google" id="ProtNLM"/>
    </source>
</evidence>
<dbReference type="PANTHER" id="PTHR33802:SF1">
    <property type="entry name" value="XK-RELATED PROTEIN"/>
    <property type="match status" value="1"/>
</dbReference>
<feature type="transmembrane region" description="Helical" evidence="1">
    <location>
        <begin position="105"/>
        <end position="125"/>
    </location>
</feature>
<evidence type="ECO:0000313" key="3">
    <source>
        <dbReference type="Proteomes" id="UP000248012"/>
    </source>
</evidence>
<feature type="transmembrane region" description="Helical" evidence="1">
    <location>
        <begin position="49"/>
        <end position="71"/>
    </location>
</feature>
<accession>A0A2V4N1W9</accession>
<feature type="transmembrane region" description="Helical" evidence="1">
    <location>
        <begin position="83"/>
        <end position="99"/>
    </location>
</feature>